<comment type="caution">
    <text evidence="2">The sequence shown here is derived from an EMBL/GenBank/DDBJ whole genome shotgun (WGS) entry which is preliminary data.</text>
</comment>
<dbReference type="SUPFAM" id="SSF52317">
    <property type="entry name" value="Class I glutamine amidotransferase-like"/>
    <property type="match status" value="1"/>
</dbReference>
<keyword evidence="1" id="KW-0472">Membrane</keyword>
<keyword evidence="1" id="KW-1133">Transmembrane helix</keyword>
<evidence type="ECO:0000256" key="1">
    <source>
        <dbReference type="SAM" id="Phobius"/>
    </source>
</evidence>
<keyword evidence="1" id="KW-0812">Transmembrane</keyword>
<gene>
    <name evidence="2" type="ORF">C7U56_12160</name>
</gene>
<dbReference type="RefSeq" id="WP_107001432.1">
    <property type="nucleotide sequence ID" value="NZ_JAQCTY010000001.1"/>
</dbReference>
<feature type="transmembrane region" description="Helical" evidence="1">
    <location>
        <begin position="369"/>
        <end position="391"/>
    </location>
</feature>
<reference evidence="2 3" key="1">
    <citation type="submission" date="2018-03" db="EMBL/GenBank/DDBJ databases">
        <title>Lachnoclostridium SNUG30386 gen.nov., sp.nov., isolated from human faeces.</title>
        <authorList>
            <person name="Seo B."/>
            <person name="Jeon K."/>
            <person name="Ko G."/>
        </authorList>
    </citation>
    <scope>NUCLEOTIDE SEQUENCE [LARGE SCALE GENOMIC DNA]</scope>
    <source>
        <strain evidence="2 3">SNUG30386</strain>
    </source>
</reference>
<sequence length="818" mass="91026">MQKKRGIQFFFAILIGWMALFCLPAGYAYASQKEADAPLSMDVSYGFDNTAKSDRYLRVTVLLNNDTAPFEGTLEFLTAQSSLEAYQYSYPLSLAAGEKFEQEYYIPLGVRADQMFVSVQDVNGKTIIRKRLKLGSEEDVAESYIGILTDTPEALSYLDGAGIRYGTLRTRAVFLDAEQAPDDRLGYDPLDLVIVSGFDLDSLSDVQYEALRRWVEDGGTILFGGGVDCARNYGRFAEKVLEPPYLDAVTVPVSLGGETAPGEQTGEIQAECVDVNLKNGSTLLAGEVFPLLSHTNCKQGRIVAAAFSMDAISDLCLTNPSSFEKLYTLVLGSDTVDELAQEDYYGYSGSYFSVQGLVNTGNAGRLPKVAAYTVIVVVYLLLIGPGIYFYLKKRGIYRYYLPAVTLGAFLFTGIIYALGVKTRFREPFVTYASILDTSGEEAEEATYMNIRSPYNKPYSVSLKPGYEVRPMTRSYYYDAVSAVRFTGEEEYHTNFVYQPERVEIKMRDTVAFSPNLFTLRRELEKTDAMGVQGNISYFDGVVSGTVKNCFEEPLENAALLINGKAVLLGRLEPGQTVSLDGKESCDYPVSYSYAAAQMVTGADQYEKAEIEDSDYLKAQERTRLLSFYLDSGAGRNPSEACLVAFSTRKLQGEEDFLADASTLREGFCMVTESIPLNREKDGKLYRSALEEDPTVLAGNYEAAYNTMYSGETAEAATVEYSLGSDLVIEKLTFETLSPRFSENPLYPYMSSFSGSMYFYNYETGRNDRIELKSEYSAKELSPYLSPSNTLTVKYVPEQTGEYGWESQLPRIYVVGRRE</sequence>
<name>A0A2T3FMQ1_9CLOT</name>
<dbReference type="Proteomes" id="UP000241048">
    <property type="component" value="Unassembled WGS sequence"/>
</dbReference>
<organism evidence="2 3">
    <name type="scientific">Clostridium fessum</name>
    <dbReference type="NCBI Taxonomy" id="2126740"/>
    <lineage>
        <taxon>Bacteria</taxon>
        <taxon>Bacillati</taxon>
        <taxon>Bacillota</taxon>
        <taxon>Clostridia</taxon>
        <taxon>Eubacteriales</taxon>
        <taxon>Clostridiaceae</taxon>
        <taxon>Clostridium</taxon>
    </lineage>
</organism>
<dbReference type="AlphaFoldDB" id="A0A2T3FMQ1"/>
<dbReference type="EMBL" id="PYLO01000004">
    <property type="protein sequence ID" value="PST36532.1"/>
    <property type="molecule type" value="Genomic_DNA"/>
</dbReference>
<evidence type="ECO:0000313" key="2">
    <source>
        <dbReference type="EMBL" id="PST36532.1"/>
    </source>
</evidence>
<proteinExistence type="predicted"/>
<dbReference type="CDD" id="cd03143">
    <property type="entry name" value="A4_beta-galactosidase_middle_domain"/>
    <property type="match status" value="1"/>
</dbReference>
<protein>
    <submittedName>
        <fullName evidence="2">Uncharacterized protein</fullName>
    </submittedName>
</protein>
<dbReference type="InterPro" id="IPR029062">
    <property type="entry name" value="Class_I_gatase-like"/>
</dbReference>
<keyword evidence="3" id="KW-1185">Reference proteome</keyword>
<accession>A0A2T3FMQ1</accession>
<dbReference type="Gene3D" id="3.40.50.880">
    <property type="match status" value="1"/>
</dbReference>
<evidence type="ECO:0000313" key="3">
    <source>
        <dbReference type="Proteomes" id="UP000241048"/>
    </source>
</evidence>
<feature type="transmembrane region" description="Helical" evidence="1">
    <location>
        <begin position="398"/>
        <end position="419"/>
    </location>
</feature>